<feature type="compositionally biased region" description="Polar residues" evidence="1">
    <location>
        <begin position="328"/>
        <end position="343"/>
    </location>
</feature>
<name>A0A3S4V629_9ACTN</name>
<dbReference type="Pfam" id="PF13672">
    <property type="entry name" value="PP2C_2"/>
    <property type="match status" value="1"/>
</dbReference>
<gene>
    <name evidence="3" type="primary">stp_1</name>
    <name evidence="3" type="ORF">NCTC13652_00951</name>
</gene>
<dbReference type="EC" id="3.1.3.16" evidence="3"/>
<feature type="domain" description="PPM-type phosphatase" evidence="2">
    <location>
        <begin position="55"/>
        <end position="309"/>
    </location>
</feature>
<feature type="region of interest" description="Disordered" evidence="1">
    <location>
        <begin position="312"/>
        <end position="343"/>
    </location>
</feature>
<proteinExistence type="predicted"/>
<dbReference type="PROSITE" id="PS51746">
    <property type="entry name" value="PPM_2"/>
    <property type="match status" value="1"/>
</dbReference>
<sequence length="343" mass="36050">MTSPDSGSTDSPDASPQAQGSPDDQRSRTDPMDEATHRLRPSRILISQAADALPTIGVASDVGMRHPTNQDYLAVDVDKDARHVVIVVADGVSSTEGAEQAAEVAATTACQYLTACLAQGLPPADDAVVSLFGHAVRRAHRAVLDHPGPRGIGACTLVAAICSPDRVLAANIGDTRAYWFPSSGKERRLTVDDSVAQAQIDLGMPREEAESGAGAHAITKWLGARAADLDPRVHAYSPRIPGWVMICSDGLWNHVPDPSDLAKVFWDFVAKAPAGPDGRPDPNHVADALADYANACGGYDNVTIALWRLDEVPAGTTPPDPPALEQTAPDQTAADQTQVGQPS</sequence>
<protein>
    <submittedName>
        <fullName evidence="3">Serine/threonine phosphatase stp</fullName>
        <ecNumber evidence="3">3.1.3.16</ecNumber>
    </submittedName>
</protein>
<reference evidence="3 4" key="1">
    <citation type="submission" date="2018-12" db="EMBL/GenBank/DDBJ databases">
        <authorList>
            <consortium name="Pathogen Informatics"/>
        </authorList>
    </citation>
    <scope>NUCLEOTIDE SEQUENCE [LARGE SCALE GENOMIC DNA]</scope>
    <source>
        <strain evidence="3 4">NCTC13652</strain>
    </source>
</reference>
<keyword evidence="4" id="KW-1185">Reference proteome</keyword>
<dbReference type="InterPro" id="IPR001932">
    <property type="entry name" value="PPM-type_phosphatase-like_dom"/>
</dbReference>
<feature type="compositionally biased region" description="Basic and acidic residues" evidence="1">
    <location>
        <begin position="23"/>
        <end position="37"/>
    </location>
</feature>
<dbReference type="SMART" id="SM00331">
    <property type="entry name" value="PP2C_SIG"/>
    <property type="match status" value="1"/>
</dbReference>
<dbReference type="SMART" id="SM00332">
    <property type="entry name" value="PP2Cc"/>
    <property type="match status" value="1"/>
</dbReference>
<dbReference type="EMBL" id="LR134473">
    <property type="protein sequence ID" value="VEI02766.1"/>
    <property type="molecule type" value="Genomic_DNA"/>
</dbReference>
<dbReference type="GO" id="GO:0004722">
    <property type="term" value="F:protein serine/threonine phosphatase activity"/>
    <property type="evidence" value="ECO:0007669"/>
    <property type="project" value="UniProtKB-EC"/>
</dbReference>
<dbReference type="CDD" id="cd00143">
    <property type="entry name" value="PP2Cc"/>
    <property type="match status" value="1"/>
</dbReference>
<evidence type="ECO:0000259" key="2">
    <source>
        <dbReference type="PROSITE" id="PS51746"/>
    </source>
</evidence>
<keyword evidence="3" id="KW-0378">Hydrolase</keyword>
<dbReference type="InterPro" id="IPR036457">
    <property type="entry name" value="PPM-type-like_dom_sf"/>
</dbReference>
<organism evidence="3 4">
    <name type="scientific">Acidipropionibacterium jensenii</name>
    <dbReference type="NCBI Taxonomy" id="1749"/>
    <lineage>
        <taxon>Bacteria</taxon>
        <taxon>Bacillati</taxon>
        <taxon>Actinomycetota</taxon>
        <taxon>Actinomycetes</taxon>
        <taxon>Propionibacteriales</taxon>
        <taxon>Propionibacteriaceae</taxon>
        <taxon>Acidipropionibacterium</taxon>
    </lineage>
</organism>
<accession>A0A3S4V629</accession>
<dbReference type="Proteomes" id="UP000277858">
    <property type="component" value="Chromosome"/>
</dbReference>
<dbReference type="STRING" id="1122997.GCA_000425285_01792"/>
<evidence type="ECO:0000256" key="1">
    <source>
        <dbReference type="SAM" id="MobiDB-lite"/>
    </source>
</evidence>
<evidence type="ECO:0000313" key="3">
    <source>
        <dbReference type="EMBL" id="VEI02766.1"/>
    </source>
</evidence>
<evidence type="ECO:0000313" key="4">
    <source>
        <dbReference type="Proteomes" id="UP000277858"/>
    </source>
</evidence>
<feature type="region of interest" description="Disordered" evidence="1">
    <location>
        <begin position="1"/>
        <end position="41"/>
    </location>
</feature>
<dbReference type="Gene3D" id="3.60.40.10">
    <property type="entry name" value="PPM-type phosphatase domain"/>
    <property type="match status" value="1"/>
</dbReference>
<dbReference type="SUPFAM" id="SSF81606">
    <property type="entry name" value="PP2C-like"/>
    <property type="match status" value="1"/>
</dbReference>
<dbReference type="AlphaFoldDB" id="A0A3S4V629"/>
<feature type="compositionally biased region" description="Low complexity" evidence="1">
    <location>
        <begin position="1"/>
        <end position="16"/>
    </location>
</feature>